<dbReference type="InterPro" id="IPR036388">
    <property type="entry name" value="WH-like_DNA-bd_sf"/>
</dbReference>
<keyword evidence="6" id="KW-1185">Reference proteome</keyword>
<dbReference type="InterPro" id="IPR036390">
    <property type="entry name" value="WH_DNA-bd_sf"/>
</dbReference>
<evidence type="ECO:0000256" key="2">
    <source>
        <dbReference type="ARBA" id="ARBA00023125"/>
    </source>
</evidence>
<protein>
    <submittedName>
        <fullName evidence="5">MarR family transcriptional regulator</fullName>
    </submittedName>
</protein>
<gene>
    <name evidence="5" type="ORF">GCM10009854_35280</name>
</gene>
<dbReference type="PROSITE" id="PS01117">
    <property type="entry name" value="HTH_MARR_1"/>
    <property type="match status" value="1"/>
</dbReference>
<keyword evidence="1" id="KW-0805">Transcription regulation</keyword>
<accession>A0ABN3GMJ7</accession>
<organism evidence="5 6">
    <name type="scientific">Saccharopolyspora halophila</name>
    <dbReference type="NCBI Taxonomy" id="405551"/>
    <lineage>
        <taxon>Bacteria</taxon>
        <taxon>Bacillati</taxon>
        <taxon>Actinomycetota</taxon>
        <taxon>Actinomycetes</taxon>
        <taxon>Pseudonocardiales</taxon>
        <taxon>Pseudonocardiaceae</taxon>
        <taxon>Saccharopolyspora</taxon>
    </lineage>
</organism>
<sequence>MVDSTDETGESLMRLLPPLRRATVQAVRAAEGLPNLPEAQVLLLRTLEAVGPVTPGRLADELHLARPTVSNLVRELASSGLLERKPSEQDGRSVLLVPTDHARDLLEAFNRGRQEVLARALRAIPEADRDNVAAAVPSLGLLLKQLQQMGDQEG</sequence>
<evidence type="ECO:0000256" key="3">
    <source>
        <dbReference type="ARBA" id="ARBA00023163"/>
    </source>
</evidence>
<evidence type="ECO:0000313" key="6">
    <source>
        <dbReference type="Proteomes" id="UP001501218"/>
    </source>
</evidence>
<proteinExistence type="predicted"/>
<feature type="domain" description="HTH marR-type" evidence="4">
    <location>
        <begin position="9"/>
        <end position="148"/>
    </location>
</feature>
<keyword evidence="3" id="KW-0804">Transcription</keyword>
<dbReference type="PROSITE" id="PS50995">
    <property type="entry name" value="HTH_MARR_2"/>
    <property type="match status" value="1"/>
</dbReference>
<dbReference type="Proteomes" id="UP001501218">
    <property type="component" value="Unassembled WGS sequence"/>
</dbReference>
<comment type="caution">
    <text evidence="5">The sequence shown here is derived from an EMBL/GenBank/DDBJ whole genome shotgun (WGS) entry which is preliminary data.</text>
</comment>
<dbReference type="InterPro" id="IPR023187">
    <property type="entry name" value="Tscrpt_reg_MarR-type_CS"/>
</dbReference>
<dbReference type="InterPro" id="IPR052526">
    <property type="entry name" value="HTH-type_Bedaq_tolerance"/>
</dbReference>
<evidence type="ECO:0000313" key="5">
    <source>
        <dbReference type="EMBL" id="GAA2354163.1"/>
    </source>
</evidence>
<dbReference type="Gene3D" id="1.10.10.10">
    <property type="entry name" value="Winged helix-like DNA-binding domain superfamily/Winged helix DNA-binding domain"/>
    <property type="match status" value="1"/>
</dbReference>
<dbReference type="PANTHER" id="PTHR39515:SF2">
    <property type="entry name" value="HTH-TYPE TRANSCRIPTIONAL REGULATOR RV0880"/>
    <property type="match status" value="1"/>
</dbReference>
<dbReference type="EMBL" id="BAAARA010000010">
    <property type="protein sequence ID" value="GAA2354163.1"/>
    <property type="molecule type" value="Genomic_DNA"/>
</dbReference>
<evidence type="ECO:0000256" key="1">
    <source>
        <dbReference type="ARBA" id="ARBA00023015"/>
    </source>
</evidence>
<dbReference type="SMART" id="SM00347">
    <property type="entry name" value="HTH_MARR"/>
    <property type="match status" value="1"/>
</dbReference>
<dbReference type="PANTHER" id="PTHR39515">
    <property type="entry name" value="CONSERVED PROTEIN"/>
    <property type="match status" value="1"/>
</dbReference>
<dbReference type="Pfam" id="PF12802">
    <property type="entry name" value="MarR_2"/>
    <property type="match status" value="1"/>
</dbReference>
<evidence type="ECO:0000259" key="4">
    <source>
        <dbReference type="PROSITE" id="PS50995"/>
    </source>
</evidence>
<dbReference type="SUPFAM" id="SSF46785">
    <property type="entry name" value="Winged helix' DNA-binding domain"/>
    <property type="match status" value="1"/>
</dbReference>
<dbReference type="RefSeq" id="WP_344133545.1">
    <property type="nucleotide sequence ID" value="NZ_BAAARA010000010.1"/>
</dbReference>
<name>A0ABN3GMJ7_9PSEU</name>
<keyword evidence="2" id="KW-0238">DNA-binding</keyword>
<reference evidence="5 6" key="1">
    <citation type="journal article" date="2019" name="Int. J. Syst. Evol. Microbiol.">
        <title>The Global Catalogue of Microorganisms (GCM) 10K type strain sequencing project: providing services to taxonomists for standard genome sequencing and annotation.</title>
        <authorList>
            <consortium name="The Broad Institute Genomics Platform"/>
            <consortium name="The Broad Institute Genome Sequencing Center for Infectious Disease"/>
            <person name="Wu L."/>
            <person name="Ma J."/>
        </authorList>
    </citation>
    <scope>NUCLEOTIDE SEQUENCE [LARGE SCALE GENOMIC DNA]</scope>
    <source>
        <strain evidence="5 6">JCM 16221</strain>
    </source>
</reference>
<dbReference type="InterPro" id="IPR000835">
    <property type="entry name" value="HTH_MarR-typ"/>
</dbReference>